<evidence type="ECO:0000256" key="5">
    <source>
        <dbReference type="ARBA" id="ARBA00023136"/>
    </source>
</evidence>
<dbReference type="SUPFAM" id="SSF81321">
    <property type="entry name" value="Family A G protein-coupled receptor-like"/>
    <property type="match status" value="1"/>
</dbReference>
<sequence>MFANTTETVKDIYASKKHLIIGVVFMIIFTDGDELHDVSLAFVDVMIGGIVMPFRISFEINNHVRYYGHAWFDLRHSFDVLGSKASILNLCTIPLDRYWAIIFIQIG</sequence>
<proteinExistence type="predicted"/>
<evidence type="ECO:0000256" key="6">
    <source>
        <dbReference type="ARBA" id="ARBA00023170"/>
    </source>
</evidence>
<keyword evidence="5" id="KW-0472">Membrane</keyword>
<dbReference type="PRINTS" id="PR00237">
    <property type="entry name" value="GPCRRHODOPSN"/>
</dbReference>
<evidence type="ECO:0000256" key="3">
    <source>
        <dbReference type="ARBA" id="ARBA00022989"/>
    </source>
</evidence>
<dbReference type="Proteomes" id="UP001164746">
    <property type="component" value="Chromosome 12"/>
</dbReference>
<evidence type="ECO:0000256" key="4">
    <source>
        <dbReference type="ARBA" id="ARBA00023040"/>
    </source>
</evidence>
<organism evidence="8 9">
    <name type="scientific">Mya arenaria</name>
    <name type="common">Soft-shell clam</name>
    <dbReference type="NCBI Taxonomy" id="6604"/>
    <lineage>
        <taxon>Eukaryota</taxon>
        <taxon>Metazoa</taxon>
        <taxon>Spiralia</taxon>
        <taxon>Lophotrochozoa</taxon>
        <taxon>Mollusca</taxon>
        <taxon>Bivalvia</taxon>
        <taxon>Autobranchia</taxon>
        <taxon>Heteroconchia</taxon>
        <taxon>Euheterodonta</taxon>
        <taxon>Imparidentia</taxon>
        <taxon>Neoheterodontei</taxon>
        <taxon>Myida</taxon>
        <taxon>Myoidea</taxon>
        <taxon>Myidae</taxon>
        <taxon>Mya</taxon>
    </lineage>
</organism>
<keyword evidence="3" id="KW-1133">Transmembrane helix</keyword>
<keyword evidence="9" id="KW-1185">Reference proteome</keyword>
<dbReference type="Pfam" id="PF00001">
    <property type="entry name" value="7tm_1"/>
    <property type="match status" value="1"/>
</dbReference>
<evidence type="ECO:0000313" key="8">
    <source>
        <dbReference type="EMBL" id="WAR21116.1"/>
    </source>
</evidence>
<evidence type="ECO:0000256" key="2">
    <source>
        <dbReference type="ARBA" id="ARBA00022692"/>
    </source>
</evidence>
<dbReference type="Gene3D" id="1.20.1070.10">
    <property type="entry name" value="Rhodopsin 7-helix transmembrane proteins"/>
    <property type="match status" value="1"/>
</dbReference>
<comment type="subcellular location">
    <subcellularLocation>
        <location evidence="1">Membrane</location>
        <topology evidence="1">Multi-pass membrane protein</topology>
    </subcellularLocation>
</comment>
<gene>
    <name evidence="8" type="ORF">MAR_015090</name>
</gene>
<protein>
    <submittedName>
        <fullName evidence="8">DOPR2-like protein</fullName>
    </submittedName>
</protein>
<keyword evidence="2" id="KW-0812">Transmembrane</keyword>
<evidence type="ECO:0000256" key="1">
    <source>
        <dbReference type="ARBA" id="ARBA00004141"/>
    </source>
</evidence>
<keyword evidence="7" id="KW-0807">Transducer</keyword>
<evidence type="ECO:0000313" key="9">
    <source>
        <dbReference type="Proteomes" id="UP001164746"/>
    </source>
</evidence>
<accession>A0ABY7FPK2</accession>
<dbReference type="PANTHER" id="PTHR24248">
    <property type="entry name" value="ADRENERGIC RECEPTOR-RELATED G-PROTEIN COUPLED RECEPTOR"/>
    <property type="match status" value="1"/>
</dbReference>
<dbReference type="EMBL" id="CP111023">
    <property type="protein sequence ID" value="WAR21116.1"/>
    <property type="molecule type" value="Genomic_DNA"/>
</dbReference>
<reference evidence="8" key="1">
    <citation type="submission" date="2022-11" db="EMBL/GenBank/DDBJ databases">
        <title>Centuries of genome instability and evolution in soft-shell clam transmissible cancer (bioRxiv).</title>
        <authorList>
            <person name="Hart S.F.M."/>
            <person name="Yonemitsu M.A."/>
            <person name="Giersch R.M."/>
            <person name="Beal B.F."/>
            <person name="Arriagada G."/>
            <person name="Davis B.W."/>
            <person name="Ostrander E.A."/>
            <person name="Goff S.P."/>
            <person name="Metzger M.J."/>
        </authorList>
    </citation>
    <scope>NUCLEOTIDE SEQUENCE</scope>
    <source>
        <strain evidence="8">MELC-2E11</strain>
        <tissue evidence="8">Siphon/mantle</tissue>
    </source>
</reference>
<dbReference type="InterPro" id="IPR000276">
    <property type="entry name" value="GPCR_Rhodpsn"/>
</dbReference>
<name>A0ABY7FPK2_MYAAR</name>
<dbReference type="PANTHER" id="PTHR24248:SF185">
    <property type="entry name" value="DOPAMINE RECEPTOR 2"/>
    <property type="match status" value="1"/>
</dbReference>
<keyword evidence="4" id="KW-0297">G-protein coupled receptor</keyword>
<keyword evidence="6" id="KW-0675">Receptor</keyword>
<evidence type="ECO:0000256" key="7">
    <source>
        <dbReference type="ARBA" id="ARBA00023224"/>
    </source>
</evidence>